<sequence>MAATLSGTYTSAPDTPSPVFPDRLIRPLPKRPIRSRLSPELAESILYPPAPPVTQLFYGSDWAGNGEVVNGGKVFMQRDSYAFDQDSEDDIEVYAVGADSEEDGPPVARRSLGRAPPSLSEYGKHTGTTSKASSNSLDGYDAFENTNNKKKRKIPTSGGLGCHSSLSADILGMNPTGPNGANSGILEEASMPGSYYGSGNPVSPSASGLSGPGRGRYSRNVVRSANGRAPLANSSNNWVGNRPGGSRRGFNHDTAYPSSSPKQGGNISLLNESTKPAPAKTQFTFTCESDSSKGMASWQTQNAYSLSQPPRPVSQSGAASAAAGQRRFSTQGTQTSPNMTSQVNQHSQAAAAVAPQHANQPAQPSAQGKKPRRSARSIYAFAARQRRIQQQYTNLHHPPNLEDIWICEFCEYESIFGHPPEALIRQYEIKDRKERRRLAEKRRLLEKAKMKGRKGKKPPKNSAKNAAAQQPAYQQNYDRQAMPEQPMEGQGDQEEDYLGIMEGDEYEEQAPQFRHPPQAGPARVPPPPGHNHPNQSNSQSNDGLAGGGTGRAG</sequence>
<dbReference type="STRING" id="336963.C4JLL6"/>
<dbReference type="EMBL" id="CH476616">
    <property type="protein sequence ID" value="EEP78878.1"/>
    <property type="molecule type" value="Genomic_DNA"/>
</dbReference>
<feature type="compositionally biased region" description="Polar residues" evidence="1">
    <location>
        <begin position="298"/>
        <end position="308"/>
    </location>
</feature>
<feature type="region of interest" description="Disordered" evidence="1">
    <location>
        <begin position="445"/>
        <end position="553"/>
    </location>
</feature>
<proteinExistence type="predicted"/>
<feature type="compositionally biased region" description="Gly residues" evidence="1">
    <location>
        <begin position="544"/>
        <end position="553"/>
    </location>
</feature>
<dbReference type="eggNOG" id="ENOG502S317">
    <property type="taxonomic scope" value="Eukaryota"/>
</dbReference>
<feature type="compositionally biased region" description="Low complexity" evidence="1">
    <location>
        <begin position="314"/>
        <end position="325"/>
    </location>
</feature>
<name>C4JLL6_UNCRE</name>
<feature type="compositionally biased region" description="Polar residues" evidence="1">
    <location>
        <begin position="126"/>
        <end position="137"/>
    </location>
</feature>
<feature type="compositionally biased region" description="Acidic residues" evidence="1">
    <location>
        <begin position="491"/>
        <end position="508"/>
    </location>
</feature>
<feature type="region of interest" description="Disordered" evidence="1">
    <location>
        <begin position="97"/>
        <end position="139"/>
    </location>
</feature>
<dbReference type="KEGG" id="ure:UREG_03724"/>
<dbReference type="Proteomes" id="UP000002058">
    <property type="component" value="Unassembled WGS sequence"/>
</dbReference>
<organism evidence="2 3">
    <name type="scientific">Uncinocarpus reesii (strain UAMH 1704)</name>
    <dbReference type="NCBI Taxonomy" id="336963"/>
    <lineage>
        <taxon>Eukaryota</taxon>
        <taxon>Fungi</taxon>
        <taxon>Dikarya</taxon>
        <taxon>Ascomycota</taxon>
        <taxon>Pezizomycotina</taxon>
        <taxon>Eurotiomycetes</taxon>
        <taxon>Eurotiomycetidae</taxon>
        <taxon>Onygenales</taxon>
        <taxon>Onygenaceae</taxon>
        <taxon>Uncinocarpus</taxon>
    </lineage>
</organism>
<accession>C4JLL6</accession>
<evidence type="ECO:0000313" key="3">
    <source>
        <dbReference type="Proteomes" id="UP000002058"/>
    </source>
</evidence>
<feature type="region of interest" description="Disordered" evidence="1">
    <location>
        <begin position="191"/>
        <end position="286"/>
    </location>
</feature>
<evidence type="ECO:0000313" key="2">
    <source>
        <dbReference type="EMBL" id="EEP78878.1"/>
    </source>
</evidence>
<feature type="compositionally biased region" description="Basic residues" evidence="1">
    <location>
        <begin position="450"/>
        <end position="459"/>
    </location>
</feature>
<keyword evidence="3" id="KW-1185">Reference proteome</keyword>
<dbReference type="RefSeq" id="XP_002544207.1">
    <property type="nucleotide sequence ID" value="XM_002544161.1"/>
</dbReference>
<feature type="compositionally biased region" description="Low complexity" evidence="1">
    <location>
        <begin position="341"/>
        <end position="367"/>
    </location>
</feature>
<dbReference type="OrthoDB" id="4174342at2759"/>
<feature type="compositionally biased region" description="Low complexity" evidence="1">
    <location>
        <begin position="531"/>
        <end position="543"/>
    </location>
</feature>
<feature type="compositionally biased region" description="Polar residues" evidence="1">
    <location>
        <begin position="1"/>
        <end position="14"/>
    </location>
</feature>
<feature type="region of interest" description="Disordered" evidence="1">
    <location>
        <begin position="298"/>
        <end position="375"/>
    </location>
</feature>
<dbReference type="GeneID" id="8439587"/>
<reference evidence="3" key="1">
    <citation type="journal article" date="2009" name="Genome Res.">
        <title>Comparative genomic analyses of the human fungal pathogens Coccidioides and their relatives.</title>
        <authorList>
            <person name="Sharpton T.J."/>
            <person name="Stajich J.E."/>
            <person name="Rounsley S.D."/>
            <person name="Gardner M.J."/>
            <person name="Wortman J.R."/>
            <person name="Jordar V.S."/>
            <person name="Maiti R."/>
            <person name="Kodira C.D."/>
            <person name="Neafsey D.E."/>
            <person name="Zeng Q."/>
            <person name="Hung C.-Y."/>
            <person name="McMahan C."/>
            <person name="Muszewska A."/>
            <person name="Grynberg M."/>
            <person name="Mandel M.A."/>
            <person name="Kellner E.M."/>
            <person name="Barker B.M."/>
            <person name="Galgiani J.N."/>
            <person name="Orbach M.J."/>
            <person name="Kirkland T.N."/>
            <person name="Cole G.T."/>
            <person name="Henn M.R."/>
            <person name="Birren B.W."/>
            <person name="Taylor J.W."/>
        </authorList>
    </citation>
    <scope>NUCLEOTIDE SEQUENCE [LARGE SCALE GENOMIC DNA]</scope>
    <source>
        <strain evidence="3">UAMH 1704</strain>
    </source>
</reference>
<feature type="region of interest" description="Disordered" evidence="1">
    <location>
        <begin position="1"/>
        <end position="25"/>
    </location>
</feature>
<evidence type="ECO:0000256" key="1">
    <source>
        <dbReference type="SAM" id="MobiDB-lite"/>
    </source>
</evidence>
<feature type="compositionally biased region" description="Polar residues" evidence="1">
    <location>
        <begin position="256"/>
        <end position="274"/>
    </location>
</feature>
<feature type="compositionally biased region" description="Polar residues" evidence="1">
    <location>
        <begin position="327"/>
        <end position="340"/>
    </location>
</feature>
<protein>
    <submittedName>
        <fullName evidence="2">Uncharacterized protein</fullName>
    </submittedName>
</protein>
<gene>
    <name evidence="2" type="ORF">UREG_03724</name>
</gene>
<feature type="compositionally biased region" description="Low complexity" evidence="1">
    <location>
        <begin position="460"/>
        <end position="476"/>
    </location>
</feature>
<dbReference type="HOGENOM" id="CLU_017965_1_0_1"/>
<dbReference type="AlphaFoldDB" id="C4JLL6"/>
<dbReference type="OMA" id="LEDIWIC"/>
<dbReference type="InParanoid" id="C4JLL6"/>
<dbReference type="VEuPathDB" id="FungiDB:UREG_03724"/>